<evidence type="ECO:0000313" key="2">
    <source>
        <dbReference type="EMBL" id="KLV24177.1"/>
    </source>
</evidence>
<dbReference type="OrthoDB" id="8065844at2"/>
<dbReference type="AlphaFoldDB" id="A0A0J1IE00"/>
<name>A0A0J1IE00_NIACI</name>
<dbReference type="Pfam" id="PF14399">
    <property type="entry name" value="BtrH_N"/>
    <property type="match status" value="1"/>
</dbReference>
<dbReference type="EMBL" id="LDPH01000022">
    <property type="protein sequence ID" value="KLV24177.1"/>
    <property type="molecule type" value="Genomic_DNA"/>
</dbReference>
<accession>A0A0J1IE00</accession>
<comment type="caution">
    <text evidence="2">The sequence shown here is derived from an EMBL/GenBank/DDBJ whole genome shotgun (WGS) entry which is preliminary data.</text>
</comment>
<feature type="domain" description="Butirosin biosynthesis protein H N-terminal" evidence="1">
    <location>
        <begin position="50"/>
        <end position="138"/>
    </location>
</feature>
<dbReference type="PATRIC" id="fig|1397.4.peg.2424"/>
<sequence>MLMYIGNGHYCYSNSTAMFLSSIGENVSPQLVEVLTGVGLGAMIENEKNLFFSMRDPDDGINYALNILGFSAEEHQQASDLDDPFTLLKKQIKQNPVILGPLDMGELTYHPNHKNLHGSDHYVLAYQMDNKNIYVQDPAGFPFVPLSLDQFKKAWMAEGIPYRKGINKYWSTAKKVVTLDNNEIYERAIDYFKRTYREFEKADIGLIGREAICFYADQLLNAPITADTIGHTTFFLFQLSARRANDYAVYFKDRHSRLSELKIEQAKVLGMCHSMSVNKDWKGISEKLMRLADLEEEFRLELLKVGN</sequence>
<dbReference type="InterPro" id="IPR026935">
    <property type="entry name" value="BtrH_N"/>
</dbReference>
<dbReference type="RefSeq" id="WP_047943741.1">
    <property type="nucleotide sequence ID" value="NZ_JARTLH010000037.1"/>
</dbReference>
<evidence type="ECO:0000313" key="3">
    <source>
        <dbReference type="Proteomes" id="UP000036045"/>
    </source>
</evidence>
<dbReference type="Proteomes" id="UP000036045">
    <property type="component" value="Unassembled WGS sequence"/>
</dbReference>
<gene>
    <name evidence="2" type="ORF">ABW02_18550</name>
</gene>
<proteinExistence type="predicted"/>
<protein>
    <recommendedName>
        <fullName evidence="1">Butirosin biosynthesis protein H N-terminal domain-containing protein</fullName>
    </recommendedName>
</protein>
<dbReference type="Gene3D" id="3.90.70.10">
    <property type="entry name" value="Cysteine proteinases"/>
    <property type="match status" value="1"/>
</dbReference>
<evidence type="ECO:0000259" key="1">
    <source>
        <dbReference type="Pfam" id="PF14399"/>
    </source>
</evidence>
<keyword evidence="3" id="KW-1185">Reference proteome</keyword>
<reference evidence="2 3" key="1">
    <citation type="submission" date="2015-05" db="EMBL/GenBank/DDBJ databases">
        <title>Whole genome sequence and identification of bacterial endophytes from Costus igneus.</title>
        <authorList>
            <person name="Lee Y.P."/>
            <person name="Gan H.M."/>
            <person name="Eng W."/>
            <person name="Wheatley M.S."/>
            <person name="Caraballo A."/>
            <person name="Polter S."/>
            <person name="Savka M.A."/>
            <person name="Hudson A.O."/>
        </authorList>
    </citation>
    <scope>NUCLEOTIDE SEQUENCE [LARGE SCALE GENOMIC DNA]</scope>
    <source>
        <strain evidence="2 3">RIT379</strain>
    </source>
</reference>
<organism evidence="2 3">
    <name type="scientific">Niallia circulans</name>
    <name type="common">Bacillus circulans</name>
    <dbReference type="NCBI Taxonomy" id="1397"/>
    <lineage>
        <taxon>Bacteria</taxon>
        <taxon>Bacillati</taxon>
        <taxon>Bacillota</taxon>
        <taxon>Bacilli</taxon>
        <taxon>Bacillales</taxon>
        <taxon>Bacillaceae</taxon>
        <taxon>Niallia</taxon>
    </lineage>
</organism>